<dbReference type="Gene3D" id="1.10.10.60">
    <property type="entry name" value="Homeodomain-like"/>
    <property type="match status" value="1"/>
</dbReference>
<dbReference type="InterPro" id="IPR009057">
    <property type="entry name" value="Homeodomain-like_sf"/>
</dbReference>
<dbReference type="InterPro" id="IPR001005">
    <property type="entry name" value="SANT/Myb"/>
</dbReference>
<dbReference type="EMBL" id="VIFY01000064">
    <property type="protein sequence ID" value="TQB72423.1"/>
    <property type="molecule type" value="Genomic_DNA"/>
</dbReference>
<gene>
    <name evidence="3" type="ORF">MPDQ_006824</name>
</gene>
<proteinExistence type="predicted"/>
<dbReference type="PROSITE" id="PS50090">
    <property type="entry name" value="MYB_LIKE"/>
    <property type="match status" value="1"/>
</dbReference>
<organism evidence="3 4">
    <name type="scientific">Monascus purpureus</name>
    <name type="common">Red mold</name>
    <name type="synonym">Monascus anka</name>
    <dbReference type="NCBI Taxonomy" id="5098"/>
    <lineage>
        <taxon>Eukaryota</taxon>
        <taxon>Fungi</taxon>
        <taxon>Dikarya</taxon>
        <taxon>Ascomycota</taxon>
        <taxon>Pezizomycotina</taxon>
        <taxon>Eurotiomycetes</taxon>
        <taxon>Eurotiomycetidae</taxon>
        <taxon>Eurotiales</taxon>
        <taxon>Aspergillaceae</taxon>
        <taxon>Monascus</taxon>
    </lineage>
</organism>
<evidence type="ECO:0000313" key="4">
    <source>
        <dbReference type="Proteomes" id="UP000319663"/>
    </source>
</evidence>
<dbReference type="AlphaFoldDB" id="A0A507QTH1"/>
<evidence type="ECO:0000259" key="2">
    <source>
        <dbReference type="PROSITE" id="PS50090"/>
    </source>
</evidence>
<reference evidence="3 4" key="1">
    <citation type="submission" date="2019-06" db="EMBL/GenBank/DDBJ databases">
        <title>Wine fermentation using esterase from Monascus purpureus.</title>
        <authorList>
            <person name="Geng C."/>
            <person name="Zhang Y."/>
        </authorList>
    </citation>
    <scope>NUCLEOTIDE SEQUENCE [LARGE SCALE GENOMIC DNA]</scope>
    <source>
        <strain evidence="3">HQ1</strain>
    </source>
</reference>
<sequence>MRSVFARFNSRWSRELAVGFPGVSPSVNLRVRQPQQRSSEWSLERLPAFFRAAEMFRIASSLFALLPKLVAFLRTLFGPPRTMSFDQSPPTSKRIKTSTSSSAPSPHHHHHHHLLLAQQQQQQQQQQQLHPFPRSAPFEGIPMSQAQIPAPTTTTNSRKRRSSLQSGPTPTMAAPVNTAAGAKAEQDPVSALNVPEHSPKKKGRTNTPWSAEEEQRLKTMRDAGRSWGEIVKILQTFPNRTEGSVKKHWYKSAALREAIKEYEANKWKVIGQKVGKPAKACEQYAKEHFKAL</sequence>
<feature type="compositionally biased region" description="Low complexity" evidence="1">
    <location>
        <begin position="88"/>
        <end position="102"/>
    </location>
</feature>
<protein>
    <recommendedName>
        <fullName evidence="2">Myb-like domain-containing protein</fullName>
    </recommendedName>
</protein>
<feature type="domain" description="Myb-like" evidence="2">
    <location>
        <begin position="201"/>
        <end position="253"/>
    </location>
</feature>
<evidence type="ECO:0000256" key="1">
    <source>
        <dbReference type="SAM" id="MobiDB-lite"/>
    </source>
</evidence>
<evidence type="ECO:0000313" key="3">
    <source>
        <dbReference type="EMBL" id="TQB72423.1"/>
    </source>
</evidence>
<name>A0A507QTH1_MONPU</name>
<dbReference type="Proteomes" id="UP000319663">
    <property type="component" value="Unassembled WGS sequence"/>
</dbReference>
<keyword evidence="4" id="KW-1185">Reference proteome</keyword>
<dbReference type="SUPFAM" id="SSF46689">
    <property type="entry name" value="Homeodomain-like"/>
    <property type="match status" value="1"/>
</dbReference>
<accession>A0A507QTH1</accession>
<dbReference type="CDD" id="cd00167">
    <property type="entry name" value="SANT"/>
    <property type="match status" value="2"/>
</dbReference>
<dbReference type="STRING" id="5098.A0A507QTH1"/>
<feature type="compositionally biased region" description="Low complexity" evidence="1">
    <location>
        <begin position="115"/>
        <end position="130"/>
    </location>
</feature>
<feature type="region of interest" description="Disordered" evidence="1">
    <location>
        <begin position="81"/>
        <end position="214"/>
    </location>
</feature>
<comment type="caution">
    <text evidence="3">The sequence shown here is derived from an EMBL/GenBank/DDBJ whole genome shotgun (WGS) entry which is preliminary data.</text>
</comment>